<reference evidence="2 3" key="1">
    <citation type="submission" date="2024-05" db="EMBL/GenBank/DDBJ databases">
        <authorList>
            <person name="Wallberg A."/>
        </authorList>
    </citation>
    <scope>NUCLEOTIDE SEQUENCE [LARGE SCALE GENOMIC DNA]</scope>
</reference>
<proteinExistence type="predicted"/>
<dbReference type="InterPro" id="IPR016187">
    <property type="entry name" value="CTDL_fold"/>
</dbReference>
<organism evidence="2 3">
    <name type="scientific">Meganyctiphanes norvegica</name>
    <name type="common">Northern krill</name>
    <name type="synonym">Thysanopoda norvegica</name>
    <dbReference type="NCBI Taxonomy" id="48144"/>
    <lineage>
        <taxon>Eukaryota</taxon>
        <taxon>Metazoa</taxon>
        <taxon>Ecdysozoa</taxon>
        <taxon>Arthropoda</taxon>
        <taxon>Crustacea</taxon>
        <taxon>Multicrustacea</taxon>
        <taxon>Malacostraca</taxon>
        <taxon>Eumalacostraca</taxon>
        <taxon>Eucarida</taxon>
        <taxon>Euphausiacea</taxon>
        <taxon>Euphausiidae</taxon>
        <taxon>Meganyctiphanes</taxon>
    </lineage>
</organism>
<feature type="region of interest" description="Disordered" evidence="1">
    <location>
        <begin position="1"/>
        <end position="33"/>
    </location>
</feature>
<dbReference type="EMBL" id="CAXKWB010021559">
    <property type="protein sequence ID" value="CAL4123266.1"/>
    <property type="molecule type" value="Genomic_DNA"/>
</dbReference>
<evidence type="ECO:0000256" key="1">
    <source>
        <dbReference type="SAM" id="MobiDB-lite"/>
    </source>
</evidence>
<feature type="non-terminal residue" evidence="2">
    <location>
        <position position="1"/>
    </location>
</feature>
<evidence type="ECO:0000313" key="3">
    <source>
        <dbReference type="Proteomes" id="UP001497623"/>
    </source>
</evidence>
<feature type="compositionally biased region" description="Polar residues" evidence="1">
    <location>
        <begin position="1"/>
        <end position="24"/>
    </location>
</feature>
<evidence type="ECO:0000313" key="2">
    <source>
        <dbReference type="EMBL" id="CAL4123266.1"/>
    </source>
</evidence>
<name>A0AAV2REQ2_MEGNR</name>
<feature type="non-terminal residue" evidence="2">
    <location>
        <position position="306"/>
    </location>
</feature>
<dbReference type="Gene3D" id="3.10.100.10">
    <property type="entry name" value="Mannose-Binding Protein A, subunit A"/>
    <property type="match status" value="1"/>
</dbReference>
<gene>
    <name evidence="2" type="ORF">MNOR_LOCUS23932</name>
</gene>
<accession>A0AAV2REQ2</accession>
<dbReference type="SUPFAM" id="SSF56436">
    <property type="entry name" value="C-type lectin-like"/>
    <property type="match status" value="1"/>
</dbReference>
<dbReference type="AlphaFoldDB" id="A0AAV2REQ2"/>
<comment type="caution">
    <text evidence="2">The sequence shown here is derived from an EMBL/GenBank/DDBJ whole genome shotgun (WGS) entry which is preliminary data.</text>
</comment>
<keyword evidence="3" id="KW-1185">Reference proteome</keyword>
<sequence>DYDPNNGISDLFTQGTTIKSSSENEPSETGPIHGISEIMTQDIGTDSSHKNYQIDGITELVAQTTTKILSSENDLIHWIYESVTIPAPKLLETSTLKSVELSPHDSISVTESRELWTENSETKESPANYRFSELLTSNKDKYIHLENGNAQSPMAISPDYVKVLPASKMSAIIPSTTTVPPLSTIEKYTRNTDTKSPYLLTSAEPVTNVNDKALLKSVLNNGEDNGNKSLVKNILNDDEDYEYESGCSEPWYHIDGGCYVYSADMDESPMSWYKAEDLCESMGGRMASLGKHSTSENDPVLEFIKK</sequence>
<dbReference type="InterPro" id="IPR016186">
    <property type="entry name" value="C-type_lectin-like/link_sf"/>
</dbReference>
<dbReference type="Proteomes" id="UP001497623">
    <property type="component" value="Unassembled WGS sequence"/>
</dbReference>
<evidence type="ECO:0008006" key="4">
    <source>
        <dbReference type="Google" id="ProtNLM"/>
    </source>
</evidence>
<protein>
    <recommendedName>
        <fullName evidence="4">C-type lectin domain-containing protein</fullName>
    </recommendedName>
</protein>